<dbReference type="EMBL" id="VDUY01000004">
    <property type="protein sequence ID" value="TXL65458.1"/>
    <property type="molecule type" value="Genomic_DNA"/>
</dbReference>
<evidence type="ECO:0000313" key="14">
    <source>
        <dbReference type="EMBL" id="TXL65458.1"/>
    </source>
</evidence>
<evidence type="ECO:0000256" key="12">
    <source>
        <dbReference type="ARBA" id="ARBA00023288"/>
    </source>
</evidence>
<evidence type="ECO:0000256" key="5">
    <source>
        <dbReference type="ARBA" id="ARBA00022448"/>
    </source>
</evidence>
<evidence type="ECO:0000256" key="2">
    <source>
        <dbReference type="ARBA" id="ARBA00009696"/>
    </source>
</evidence>
<reference evidence="14 15" key="1">
    <citation type="submission" date="2019-06" db="EMBL/GenBank/DDBJ databases">
        <title>Quisquiliibacterium sp. nov., isolated from a maize field.</title>
        <authorList>
            <person name="Lin S.-Y."/>
            <person name="Tsai C.-F."/>
            <person name="Young C.-C."/>
        </authorList>
    </citation>
    <scope>NUCLEOTIDE SEQUENCE [LARGE SCALE GENOMIC DNA]</scope>
    <source>
        <strain evidence="14 15">CC-CFT501</strain>
    </source>
</reference>
<evidence type="ECO:0000256" key="13">
    <source>
        <dbReference type="SAM" id="SignalP"/>
    </source>
</evidence>
<gene>
    <name evidence="14" type="ORF">FHP08_11825</name>
</gene>
<evidence type="ECO:0000256" key="1">
    <source>
        <dbReference type="ARBA" id="ARBA00004459"/>
    </source>
</evidence>
<evidence type="ECO:0000256" key="9">
    <source>
        <dbReference type="ARBA" id="ARBA00023139"/>
    </source>
</evidence>
<feature type="chain" id="PRO_5022770331" description="Outer-membrane lipoprotein LolB" evidence="13">
    <location>
        <begin position="19"/>
        <end position="193"/>
    </location>
</feature>
<dbReference type="AlphaFoldDB" id="A0A5C8NWC3"/>
<comment type="similarity">
    <text evidence="2">Belongs to the LolB family.</text>
</comment>
<evidence type="ECO:0000256" key="8">
    <source>
        <dbReference type="ARBA" id="ARBA00023136"/>
    </source>
</evidence>
<name>A0A5C8NWC3_9BURK</name>
<evidence type="ECO:0000256" key="4">
    <source>
        <dbReference type="ARBA" id="ARBA00016202"/>
    </source>
</evidence>
<dbReference type="InterPro" id="IPR029046">
    <property type="entry name" value="LolA/LolB/LppX"/>
</dbReference>
<keyword evidence="9" id="KW-0564">Palmitate</keyword>
<dbReference type="PROSITE" id="PS51257">
    <property type="entry name" value="PROKAR_LIPOPROTEIN"/>
    <property type="match status" value="1"/>
</dbReference>
<comment type="caution">
    <text evidence="14">The sequence shown here is derived from an EMBL/GenBank/DDBJ whole genome shotgun (WGS) entry which is preliminary data.</text>
</comment>
<keyword evidence="7" id="KW-0653">Protein transport</keyword>
<evidence type="ECO:0000313" key="15">
    <source>
        <dbReference type="Proteomes" id="UP000321548"/>
    </source>
</evidence>
<keyword evidence="8" id="KW-0472">Membrane</keyword>
<keyword evidence="15" id="KW-1185">Reference proteome</keyword>
<dbReference type="RefSeq" id="WP_147704653.1">
    <property type="nucleotide sequence ID" value="NZ_VDUY01000004.1"/>
</dbReference>
<organism evidence="14 15">
    <name type="scientific">Zeimonas arvi</name>
    <dbReference type="NCBI Taxonomy" id="2498847"/>
    <lineage>
        <taxon>Bacteria</taxon>
        <taxon>Pseudomonadati</taxon>
        <taxon>Pseudomonadota</taxon>
        <taxon>Betaproteobacteria</taxon>
        <taxon>Burkholderiales</taxon>
        <taxon>Burkholderiaceae</taxon>
        <taxon>Zeimonas</taxon>
    </lineage>
</organism>
<evidence type="ECO:0000256" key="11">
    <source>
        <dbReference type="ARBA" id="ARBA00023237"/>
    </source>
</evidence>
<dbReference type="CDD" id="cd16326">
    <property type="entry name" value="LolB"/>
    <property type="match status" value="1"/>
</dbReference>
<comment type="subcellular location">
    <subcellularLocation>
        <location evidence="1">Cell outer membrane</location>
        <topology evidence="1">Lipid-anchor</topology>
    </subcellularLocation>
</comment>
<dbReference type="Proteomes" id="UP000321548">
    <property type="component" value="Unassembled WGS sequence"/>
</dbReference>
<dbReference type="Pfam" id="PF03550">
    <property type="entry name" value="LolB"/>
    <property type="match status" value="1"/>
</dbReference>
<dbReference type="Gene3D" id="2.50.20.10">
    <property type="entry name" value="Lipoprotein localisation LolA/LolB/LppX"/>
    <property type="match status" value="1"/>
</dbReference>
<evidence type="ECO:0000256" key="7">
    <source>
        <dbReference type="ARBA" id="ARBA00022927"/>
    </source>
</evidence>
<accession>A0A5C8NWC3</accession>
<feature type="signal peptide" evidence="13">
    <location>
        <begin position="1"/>
        <end position="18"/>
    </location>
</feature>
<evidence type="ECO:0000256" key="3">
    <source>
        <dbReference type="ARBA" id="ARBA00011245"/>
    </source>
</evidence>
<keyword evidence="5" id="KW-0813">Transport</keyword>
<dbReference type="OrthoDB" id="9797618at2"/>
<keyword evidence="10" id="KW-0143">Chaperone</keyword>
<keyword evidence="11" id="KW-0998">Cell outer membrane</keyword>
<keyword evidence="6 13" id="KW-0732">Signal</keyword>
<evidence type="ECO:0000256" key="10">
    <source>
        <dbReference type="ARBA" id="ARBA00023186"/>
    </source>
</evidence>
<sequence>MTGRRAALGWLAALPLLAAGCATPGAPPAPLPVSFEASRWAGRFAVTMTEPGAEPRVERASGRFVIESRSGATLLELFSPLGQTLATASLQGGRAELLTSEGRRYEAASAEDLTEQVFGWRMPVGDLPRWLRGRLANPSETSEGRPAAGTERGWAIRLDDWRPAGPARLNLDWPAAPNGRLEINLKLIVDDAS</sequence>
<dbReference type="GO" id="GO:0015031">
    <property type="term" value="P:protein transport"/>
    <property type="evidence" value="ECO:0007669"/>
    <property type="project" value="UniProtKB-KW"/>
</dbReference>
<comment type="subunit">
    <text evidence="3">Monomer.</text>
</comment>
<evidence type="ECO:0000256" key="6">
    <source>
        <dbReference type="ARBA" id="ARBA00022729"/>
    </source>
</evidence>
<keyword evidence="12 14" id="KW-0449">Lipoprotein</keyword>
<dbReference type="SUPFAM" id="SSF89392">
    <property type="entry name" value="Prokaryotic lipoproteins and lipoprotein localization factors"/>
    <property type="match status" value="1"/>
</dbReference>
<dbReference type="InterPro" id="IPR004565">
    <property type="entry name" value="OM_lipoprot_LolB"/>
</dbReference>
<dbReference type="GO" id="GO:0009279">
    <property type="term" value="C:cell outer membrane"/>
    <property type="evidence" value="ECO:0007669"/>
    <property type="project" value="UniProtKB-SubCell"/>
</dbReference>
<protein>
    <recommendedName>
        <fullName evidence="4">Outer-membrane lipoprotein LolB</fullName>
    </recommendedName>
</protein>
<proteinExistence type="inferred from homology"/>